<feature type="domain" description="FeoB-type G" evidence="17">
    <location>
        <begin position="104"/>
        <end position="266"/>
    </location>
</feature>
<feature type="transmembrane region" description="Helical" evidence="16">
    <location>
        <begin position="791"/>
        <end position="814"/>
    </location>
</feature>
<sequence>MKLSDVKHNEPVIITKILGHGSFRKRISEMGFIRGKEVRVIKDSPFNGPIEFKILNYNVSLRKSEAELIEVVPLQEFNLEAEDNFEGTIDRNIELINQSERTRTINIALVGNPNCGKTTLFNFISGSKEKVGNYSGVTVGIHKATFKAKGYTFNFYDLPGTYSLTAYSTEEIFVRKFIYEQTPDIVINVLDSTNLERSLFLTTQLIDMDLRTIIALNMFDEMEKNKLELDQERLARLVGIPIIPTISSKGKGIDAIVDKVIDVFEGKDKTSRHVHINYGKELEKSIQKIRLKVKETKPITDKISSRFIAIKLIEKDKQILELLSDYANYKEIREITDKEIAKIELLENDDSETVITNAKYSFITGALKETYSNPIEGEKTRSEKIDGLLTHRYLGFPIFTALLFLMFWTTFTVGAYPMDWIDLGVSKLGTFASNIIPDGMLKDLLVDGIISGTGSVLVFLPNILILFFFISLLEGSGYMSRAAFIMDNIMHRFGLHGRSFIPMIMGFGCNVPAILATRSMRNRGDRILTMLIIPFMSCSARLPVYILVISAFFSKYQALILIGIYAVGIVFAFLTAQILNKTVFKNKETPFVMELPTYRMPTLRNVIYHMWDKTQHYLRKIGTIILLGVIIIWALEYFPRESKNTALFAEKISHIEQNDQLSESSKEEQILLVEQEQETDRLINSYLGRVGKVIEPVMSPLGFDWKMSISLLAGLPAKEIVVSTMGVLYQTSGDETTVSLQKKLQDEVHMTSKHKGEKTFTGPVALAFLIFILIYFPCIGVVAAIKNESGSWKWAAFSVIYTTTLAWVAAFIVYNVGNMIV</sequence>
<evidence type="ECO:0000256" key="12">
    <source>
        <dbReference type="ARBA" id="ARBA00031200"/>
    </source>
</evidence>
<feature type="transmembrane region" description="Helical" evidence="16">
    <location>
        <begin position="617"/>
        <end position="635"/>
    </location>
</feature>
<dbReference type="EMBL" id="QWGR01000014">
    <property type="protein sequence ID" value="RIJ46446.1"/>
    <property type="molecule type" value="Genomic_DNA"/>
</dbReference>
<dbReference type="SUPFAM" id="SSF50037">
    <property type="entry name" value="C-terminal domain of transcriptional repressors"/>
    <property type="match status" value="1"/>
</dbReference>
<keyword evidence="5 16" id="KW-0812">Transmembrane</keyword>
<evidence type="ECO:0000256" key="10">
    <source>
        <dbReference type="ARBA" id="ARBA00023134"/>
    </source>
</evidence>
<evidence type="ECO:0000256" key="15">
    <source>
        <dbReference type="PIRSR" id="PIRSR603373-2"/>
    </source>
</evidence>
<dbReference type="NCBIfam" id="TIGR00231">
    <property type="entry name" value="small_GTP"/>
    <property type="match status" value="1"/>
</dbReference>
<keyword evidence="6 14" id="KW-0547">Nucleotide-binding</keyword>
<dbReference type="Pfam" id="PF02421">
    <property type="entry name" value="FeoB_N"/>
    <property type="match status" value="1"/>
</dbReference>
<keyword evidence="11 16" id="KW-0472">Membrane</keyword>
<dbReference type="RefSeq" id="WP_119439512.1">
    <property type="nucleotide sequence ID" value="NZ_QWGR01000014.1"/>
</dbReference>
<evidence type="ECO:0000313" key="19">
    <source>
        <dbReference type="Proteomes" id="UP000265926"/>
    </source>
</evidence>
<feature type="transmembrane region" description="Helical" evidence="16">
    <location>
        <begin position="393"/>
        <end position="416"/>
    </location>
</feature>
<keyword evidence="7 16" id="KW-1133">Transmembrane helix</keyword>
<evidence type="ECO:0000256" key="8">
    <source>
        <dbReference type="ARBA" id="ARBA00023004"/>
    </source>
</evidence>
<dbReference type="InterPro" id="IPR030389">
    <property type="entry name" value="G_FEOB_dom"/>
</dbReference>
<dbReference type="NCBIfam" id="TIGR00437">
    <property type="entry name" value="feoB"/>
    <property type="match status" value="1"/>
</dbReference>
<evidence type="ECO:0000256" key="16">
    <source>
        <dbReference type="RuleBase" id="RU362098"/>
    </source>
</evidence>
<organism evidence="18 19">
    <name type="scientific">Maribellus luteus</name>
    <dbReference type="NCBI Taxonomy" id="2305463"/>
    <lineage>
        <taxon>Bacteria</taxon>
        <taxon>Pseudomonadati</taxon>
        <taxon>Bacteroidota</taxon>
        <taxon>Bacteroidia</taxon>
        <taxon>Marinilabiliales</taxon>
        <taxon>Prolixibacteraceae</taxon>
        <taxon>Maribellus</taxon>
    </lineage>
</organism>
<comment type="subcellular location">
    <subcellularLocation>
        <location evidence="16">Cell inner membrane</location>
        <topology evidence="16">Multi-pass membrane protein</topology>
    </subcellularLocation>
    <subcellularLocation>
        <location evidence="1">Cell membrane</location>
        <topology evidence="1">Multi-pass membrane protein</topology>
    </subcellularLocation>
</comment>
<keyword evidence="8 16" id="KW-0408">Iron</keyword>
<evidence type="ECO:0000256" key="11">
    <source>
        <dbReference type="ARBA" id="ARBA00023136"/>
    </source>
</evidence>
<dbReference type="Pfam" id="PF07670">
    <property type="entry name" value="Gate"/>
    <property type="match status" value="2"/>
</dbReference>
<feature type="transmembrane region" description="Helical" evidence="16">
    <location>
        <begin position="493"/>
        <end position="515"/>
    </location>
</feature>
<evidence type="ECO:0000259" key="17">
    <source>
        <dbReference type="PROSITE" id="PS51711"/>
    </source>
</evidence>
<keyword evidence="19" id="KW-1185">Reference proteome</keyword>
<name>A0A399SQV0_9BACT</name>
<dbReference type="InterPro" id="IPR008988">
    <property type="entry name" value="Transcriptional_repressor_C"/>
</dbReference>
<protein>
    <recommendedName>
        <fullName evidence="12 13">Ferrous iron transport protein B</fullName>
    </recommendedName>
</protein>
<keyword evidence="15" id="KW-0460">Magnesium</keyword>
<dbReference type="InterPro" id="IPR011640">
    <property type="entry name" value="Fe2_transport_prot_B_C"/>
</dbReference>
<feature type="transmembrane region" description="Helical" evidence="16">
    <location>
        <begin position="760"/>
        <end position="785"/>
    </location>
</feature>
<feature type="transmembrane region" description="Helical" evidence="16">
    <location>
        <begin position="449"/>
        <end position="473"/>
    </location>
</feature>
<dbReference type="InterPro" id="IPR003373">
    <property type="entry name" value="Fe2_transport_prot-B"/>
</dbReference>
<gene>
    <name evidence="18" type="primary">feoB</name>
    <name evidence="18" type="ORF">D1614_18710</name>
</gene>
<keyword evidence="9" id="KW-0406">Ion transport</keyword>
<dbReference type="InterPro" id="IPR050860">
    <property type="entry name" value="FeoB_GTPase"/>
</dbReference>
<feature type="binding site" evidence="14">
    <location>
        <begin position="217"/>
        <end position="220"/>
    </location>
    <ligand>
        <name>GTP</name>
        <dbReference type="ChEBI" id="CHEBI:37565"/>
        <label>1</label>
    </ligand>
</feature>
<feature type="transmembrane region" description="Helical" evidence="16">
    <location>
        <begin position="527"/>
        <end position="552"/>
    </location>
</feature>
<evidence type="ECO:0000256" key="6">
    <source>
        <dbReference type="ARBA" id="ARBA00022741"/>
    </source>
</evidence>
<evidence type="ECO:0000256" key="13">
    <source>
        <dbReference type="NCBIfam" id="TIGR00437"/>
    </source>
</evidence>
<dbReference type="GO" id="GO:0005525">
    <property type="term" value="F:GTP binding"/>
    <property type="evidence" value="ECO:0007669"/>
    <property type="project" value="UniProtKB-KW"/>
</dbReference>
<evidence type="ECO:0000256" key="14">
    <source>
        <dbReference type="PIRSR" id="PIRSR603373-1"/>
    </source>
</evidence>
<keyword evidence="4 16" id="KW-0410">Iron transport</keyword>
<proteinExistence type="inferred from homology"/>
<dbReference type="PROSITE" id="PS51711">
    <property type="entry name" value="G_FEOB"/>
    <property type="match status" value="1"/>
</dbReference>
<dbReference type="CDD" id="cd01879">
    <property type="entry name" value="FeoB"/>
    <property type="match status" value="1"/>
</dbReference>
<evidence type="ECO:0000256" key="7">
    <source>
        <dbReference type="ARBA" id="ARBA00022989"/>
    </source>
</evidence>
<dbReference type="SUPFAM" id="SSF52540">
    <property type="entry name" value="P-loop containing nucleoside triphosphate hydrolases"/>
    <property type="match status" value="1"/>
</dbReference>
<dbReference type="InterPro" id="IPR041069">
    <property type="entry name" value="FeoB_Cyto"/>
</dbReference>
<dbReference type="InterPro" id="IPR007167">
    <property type="entry name" value="Fe-transptr_FeoA-like"/>
</dbReference>
<dbReference type="SMART" id="SM00899">
    <property type="entry name" value="FeoA"/>
    <property type="match status" value="1"/>
</dbReference>
<dbReference type="OrthoDB" id="9809127at2"/>
<feature type="binding site" evidence="15">
    <location>
        <position position="126"/>
    </location>
    <ligand>
        <name>Mg(2+)</name>
        <dbReference type="ChEBI" id="CHEBI:18420"/>
        <label>2</label>
    </ligand>
</feature>
<evidence type="ECO:0000256" key="9">
    <source>
        <dbReference type="ARBA" id="ARBA00023065"/>
    </source>
</evidence>
<dbReference type="Pfam" id="PF07664">
    <property type="entry name" value="FeoB_C"/>
    <property type="match status" value="1"/>
</dbReference>
<keyword evidence="10 14" id="KW-0342">GTP-binding</keyword>
<evidence type="ECO:0000313" key="18">
    <source>
        <dbReference type="EMBL" id="RIJ46446.1"/>
    </source>
</evidence>
<dbReference type="Gene3D" id="2.30.30.90">
    <property type="match status" value="1"/>
</dbReference>
<evidence type="ECO:0000256" key="2">
    <source>
        <dbReference type="ARBA" id="ARBA00022448"/>
    </source>
</evidence>
<dbReference type="AlphaFoldDB" id="A0A399SQV0"/>
<dbReference type="PANTHER" id="PTHR43185">
    <property type="entry name" value="FERROUS IRON TRANSPORT PROTEIN B"/>
    <property type="match status" value="1"/>
</dbReference>
<feature type="binding site" evidence="15">
    <location>
        <position position="125"/>
    </location>
    <ligand>
        <name>Mg(2+)</name>
        <dbReference type="ChEBI" id="CHEBI:18420"/>
        <label>2</label>
    </ligand>
</feature>
<feature type="binding site" evidence="15">
    <location>
        <position position="122"/>
    </location>
    <ligand>
        <name>Mg(2+)</name>
        <dbReference type="ChEBI" id="CHEBI:18420"/>
        <label>2</label>
    </ligand>
</feature>
<comment type="function">
    <text evidence="16">Probable transporter of a GTP-driven Fe(2+) uptake system.</text>
</comment>
<accession>A0A399SQV0</accession>
<evidence type="ECO:0000256" key="3">
    <source>
        <dbReference type="ARBA" id="ARBA00022475"/>
    </source>
</evidence>
<dbReference type="Proteomes" id="UP000265926">
    <property type="component" value="Unassembled WGS sequence"/>
</dbReference>
<dbReference type="Gene3D" id="3.40.50.300">
    <property type="entry name" value="P-loop containing nucleotide triphosphate hydrolases"/>
    <property type="match status" value="1"/>
</dbReference>
<feature type="transmembrane region" description="Helical" evidence="16">
    <location>
        <begin position="559"/>
        <end position="579"/>
    </location>
</feature>
<dbReference type="InterPro" id="IPR027417">
    <property type="entry name" value="P-loop_NTPase"/>
</dbReference>
<dbReference type="Pfam" id="PF04023">
    <property type="entry name" value="FeoA"/>
    <property type="match status" value="1"/>
</dbReference>
<dbReference type="GO" id="GO:0005886">
    <property type="term" value="C:plasma membrane"/>
    <property type="evidence" value="ECO:0007669"/>
    <property type="project" value="UniProtKB-SubCell"/>
</dbReference>
<dbReference type="GO" id="GO:0015093">
    <property type="term" value="F:ferrous iron transmembrane transporter activity"/>
    <property type="evidence" value="ECO:0007669"/>
    <property type="project" value="UniProtKB-UniRule"/>
</dbReference>
<dbReference type="GO" id="GO:0046914">
    <property type="term" value="F:transition metal ion binding"/>
    <property type="evidence" value="ECO:0007669"/>
    <property type="project" value="InterPro"/>
</dbReference>
<keyword evidence="2 16" id="KW-0813">Transport</keyword>
<dbReference type="InterPro" id="IPR011642">
    <property type="entry name" value="Gate_dom"/>
</dbReference>
<evidence type="ECO:0000256" key="5">
    <source>
        <dbReference type="ARBA" id="ARBA00022692"/>
    </source>
</evidence>
<dbReference type="Gene3D" id="1.10.287.1770">
    <property type="match status" value="1"/>
</dbReference>
<reference evidence="18 19" key="1">
    <citation type="submission" date="2018-08" db="EMBL/GenBank/DDBJ databases">
        <title>Pallidiluteibacterium maritimus gen. nov., sp. nov., isolated from coastal sediment.</title>
        <authorList>
            <person name="Zhou L.Y."/>
        </authorList>
    </citation>
    <scope>NUCLEOTIDE SEQUENCE [LARGE SCALE GENOMIC DNA]</scope>
    <source>
        <strain evidence="18 19">XSD2</strain>
    </source>
</reference>
<feature type="binding site" evidence="14">
    <location>
        <begin position="111"/>
        <end position="118"/>
    </location>
    <ligand>
        <name>GTP</name>
        <dbReference type="ChEBI" id="CHEBI:37565"/>
        <label>1</label>
    </ligand>
</feature>
<dbReference type="InterPro" id="IPR038157">
    <property type="entry name" value="FeoA_core_dom"/>
</dbReference>
<dbReference type="PANTHER" id="PTHR43185:SF1">
    <property type="entry name" value="FE(2+) TRANSPORTER FEOB"/>
    <property type="match status" value="1"/>
</dbReference>
<evidence type="ECO:0000256" key="4">
    <source>
        <dbReference type="ARBA" id="ARBA00022496"/>
    </source>
</evidence>
<feature type="binding site" evidence="14">
    <location>
        <begin position="157"/>
        <end position="160"/>
    </location>
    <ligand>
        <name>GTP</name>
        <dbReference type="ChEBI" id="CHEBI:37565"/>
        <label>1</label>
    </ligand>
</feature>
<evidence type="ECO:0000256" key="1">
    <source>
        <dbReference type="ARBA" id="ARBA00004651"/>
    </source>
</evidence>
<dbReference type="InterPro" id="IPR005225">
    <property type="entry name" value="Small_GTP-bd"/>
</dbReference>
<comment type="similarity">
    <text evidence="16">Belongs to the TRAFAC class TrmE-Era-EngA-EngB-Septin-like GTPase superfamily. FeoB GTPase (TC 9.A.8) family.</text>
</comment>
<dbReference type="Pfam" id="PF17910">
    <property type="entry name" value="FeoB_Cyto"/>
    <property type="match status" value="1"/>
</dbReference>
<comment type="caution">
    <text evidence="18">The sequence shown here is derived from an EMBL/GenBank/DDBJ whole genome shotgun (WGS) entry which is preliminary data.</text>
</comment>
<keyword evidence="15" id="KW-0479">Metal-binding</keyword>
<keyword evidence="3" id="KW-1003">Cell membrane</keyword>